<protein>
    <submittedName>
        <fullName evidence="6">Uncharacterized protein</fullName>
    </submittedName>
</protein>
<organism evidence="6 7">
    <name type="scientific">Carya illinoinensis</name>
    <name type="common">Pecan</name>
    <dbReference type="NCBI Taxonomy" id="32201"/>
    <lineage>
        <taxon>Eukaryota</taxon>
        <taxon>Viridiplantae</taxon>
        <taxon>Streptophyta</taxon>
        <taxon>Embryophyta</taxon>
        <taxon>Tracheophyta</taxon>
        <taxon>Spermatophyta</taxon>
        <taxon>Magnoliopsida</taxon>
        <taxon>eudicotyledons</taxon>
        <taxon>Gunneridae</taxon>
        <taxon>Pentapetalae</taxon>
        <taxon>rosids</taxon>
        <taxon>fabids</taxon>
        <taxon>Fagales</taxon>
        <taxon>Juglandaceae</taxon>
        <taxon>Carya</taxon>
    </lineage>
</organism>
<name>A0A922JRX5_CARIL</name>
<dbReference type="Pfam" id="PF00891">
    <property type="entry name" value="Methyltransf_2"/>
    <property type="match status" value="1"/>
</dbReference>
<dbReference type="InterPro" id="IPR001077">
    <property type="entry name" value="COMT_C"/>
</dbReference>
<evidence type="ECO:0000256" key="2">
    <source>
        <dbReference type="ARBA" id="ARBA00022679"/>
    </source>
</evidence>
<dbReference type="InterPro" id="IPR012967">
    <property type="entry name" value="COMT_dimerisation"/>
</dbReference>
<evidence type="ECO:0000256" key="1">
    <source>
        <dbReference type="ARBA" id="ARBA00022603"/>
    </source>
</evidence>
<proteinExistence type="predicted"/>
<feature type="domain" description="O-methyltransferase C-terminal" evidence="4">
    <location>
        <begin position="138"/>
        <end position="350"/>
    </location>
</feature>
<keyword evidence="3" id="KW-0949">S-adenosyl-L-methionine</keyword>
<dbReference type="GO" id="GO:0032259">
    <property type="term" value="P:methylation"/>
    <property type="evidence" value="ECO:0007669"/>
    <property type="project" value="UniProtKB-KW"/>
</dbReference>
<accession>A0A922JRX5</accession>
<dbReference type="AlphaFoldDB" id="A0A922JRX5"/>
<dbReference type="Pfam" id="PF08100">
    <property type="entry name" value="Dimerisation"/>
    <property type="match status" value="1"/>
</dbReference>
<keyword evidence="1" id="KW-0489">Methyltransferase</keyword>
<evidence type="ECO:0000313" key="7">
    <source>
        <dbReference type="Proteomes" id="UP000811246"/>
    </source>
</evidence>
<dbReference type="GO" id="GO:0009717">
    <property type="term" value="P:isoflavonoid biosynthetic process"/>
    <property type="evidence" value="ECO:0007669"/>
    <property type="project" value="UniProtKB-ARBA"/>
</dbReference>
<dbReference type="InterPro" id="IPR016461">
    <property type="entry name" value="COMT-like"/>
</dbReference>
<dbReference type="GO" id="GO:0008757">
    <property type="term" value="F:S-adenosylmethionine-dependent methyltransferase activity"/>
    <property type="evidence" value="ECO:0007669"/>
    <property type="project" value="UniProtKB-ARBA"/>
</dbReference>
<dbReference type="FunFam" id="3.40.50.150:FF:000057">
    <property type="entry name" value="O-methyltransferase ZRP4"/>
    <property type="match status" value="1"/>
</dbReference>
<comment type="caution">
    <text evidence="6">The sequence shown here is derived from an EMBL/GenBank/DDBJ whole genome shotgun (WGS) entry which is preliminary data.</text>
</comment>
<dbReference type="PROSITE" id="PS51683">
    <property type="entry name" value="SAM_OMT_II"/>
    <property type="match status" value="1"/>
</dbReference>
<evidence type="ECO:0000256" key="3">
    <source>
        <dbReference type="ARBA" id="ARBA00022691"/>
    </source>
</evidence>
<dbReference type="FunFam" id="1.10.10.10:FF:000213">
    <property type="entry name" value="Coniferyl alcohol 9-O-methyltransferase"/>
    <property type="match status" value="1"/>
</dbReference>
<gene>
    <name evidence="6" type="ORF">I3842_04G128300</name>
</gene>
<sequence length="368" mass="41526">MSSFRMNSFKLIPGEHATELLNAQAHIWNHIFNFINSMSLKCAIQLGIPDIIHSQGKPMTLSELLVALPIHPTKACNVPRLMRILIHSGFFVAEKMFENDQEERYALTDASRLLLKDNPLSVTPFLVAMLDPVLTKPWHFLTAWFQNEDLTPFDTAHGKKFWDYGEHEAKLNHFFSDAMASDARFVVSVLIDKCSAVFDGLESLVDVGGGTGTVAKAIADAFPSMECTVLDLPHVVAGLEGSERLKYIGGDMFEAVPPADAILLKWILHDWNDEECIKILGRCKEAITSTDKKGKVIIIDMIVQNQKEDDEDRESIETQLFFDMLMMVLVTGKERNEKEWAKLFFDAGFSDYKTTHKLGLRSLIEVYP</sequence>
<reference evidence="6" key="1">
    <citation type="submission" date="2021-01" db="EMBL/GenBank/DDBJ databases">
        <authorList>
            <person name="Lovell J.T."/>
            <person name="Bentley N."/>
            <person name="Bhattarai G."/>
            <person name="Jenkins J.W."/>
            <person name="Sreedasyam A."/>
            <person name="Alarcon Y."/>
            <person name="Bock C."/>
            <person name="Boston L."/>
            <person name="Carlson J."/>
            <person name="Cervantes K."/>
            <person name="Clermont K."/>
            <person name="Krom N."/>
            <person name="Kubenka K."/>
            <person name="Mamidi S."/>
            <person name="Mattison C."/>
            <person name="Monteros M."/>
            <person name="Pisani C."/>
            <person name="Plott C."/>
            <person name="Rajasekar S."/>
            <person name="Rhein H.S."/>
            <person name="Rohla C."/>
            <person name="Song M."/>
            <person name="Hilaire R.S."/>
            <person name="Shu S."/>
            <person name="Wells L."/>
            <person name="Wang X."/>
            <person name="Webber J."/>
            <person name="Heerema R.J."/>
            <person name="Klein P."/>
            <person name="Conner P."/>
            <person name="Grauke L."/>
            <person name="Grimwood J."/>
            <person name="Schmutz J."/>
            <person name="Randall J.J."/>
        </authorList>
    </citation>
    <scope>NUCLEOTIDE SEQUENCE</scope>
    <source>
        <tissue evidence="6">Leaf</tissue>
    </source>
</reference>
<evidence type="ECO:0000259" key="4">
    <source>
        <dbReference type="Pfam" id="PF00891"/>
    </source>
</evidence>
<dbReference type="GO" id="GO:0008171">
    <property type="term" value="F:O-methyltransferase activity"/>
    <property type="evidence" value="ECO:0007669"/>
    <property type="project" value="InterPro"/>
</dbReference>
<dbReference type="Proteomes" id="UP000811246">
    <property type="component" value="Chromosome 4"/>
</dbReference>
<dbReference type="GO" id="GO:0046983">
    <property type="term" value="F:protein dimerization activity"/>
    <property type="evidence" value="ECO:0007669"/>
    <property type="project" value="InterPro"/>
</dbReference>
<keyword evidence="2" id="KW-0808">Transferase</keyword>
<evidence type="ECO:0000313" key="6">
    <source>
        <dbReference type="EMBL" id="KAG6717995.1"/>
    </source>
</evidence>
<dbReference type="EMBL" id="CM031828">
    <property type="protein sequence ID" value="KAG6717995.1"/>
    <property type="molecule type" value="Genomic_DNA"/>
</dbReference>
<dbReference type="PIRSF" id="PIRSF005739">
    <property type="entry name" value="O-mtase"/>
    <property type="match status" value="1"/>
</dbReference>
<dbReference type="PANTHER" id="PTHR11746">
    <property type="entry name" value="O-METHYLTRANSFERASE"/>
    <property type="match status" value="1"/>
</dbReference>
<evidence type="ECO:0000259" key="5">
    <source>
        <dbReference type="Pfam" id="PF08100"/>
    </source>
</evidence>
<feature type="domain" description="O-methyltransferase dimerisation" evidence="5">
    <location>
        <begin position="28"/>
        <end position="117"/>
    </location>
</feature>